<dbReference type="PROSITE" id="PS51257">
    <property type="entry name" value="PROKAR_LIPOPROTEIN"/>
    <property type="match status" value="1"/>
</dbReference>
<evidence type="ECO:0000313" key="1">
    <source>
        <dbReference type="EMBL" id="GHA06209.1"/>
    </source>
</evidence>
<organism evidence="1 2">
    <name type="scientific">Arenicella chitinivorans</name>
    <dbReference type="NCBI Taxonomy" id="1329800"/>
    <lineage>
        <taxon>Bacteria</taxon>
        <taxon>Pseudomonadati</taxon>
        <taxon>Pseudomonadota</taxon>
        <taxon>Gammaproteobacteria</taxon>
        <taxon>Arenicellales</taxon>
        <taxon>Arenicellaceae</taxon>
        <taxon>Arenicella</taxon>
    </lineage>
</organism>
<name>A0A918VLI5_9GAMM</name>
<reference evidence="1" key="1">
    <citation type="journal article" date="2014" name="Int. J. Syst. Evol. Microbiol.">
        <title>Complete genome sequence of Corynebacterium casei LMG S-19264T (=DSM 44701T), isolated from a smear-ripened cheese.</title>
        <authorList>
            <consortium name="US DOE Joint Genome Institute (JGI-PGF)"/>
            <person name="Walter F."/>
            <person name="Albersmeier A."/>
            <person name="Kalinowski J."/>
            <person name="Ruckert C."/>
        </authorList>
    </citation>
    <scope>NUCLEOTIDE SEQUENCE</scope>
    <source>
        <strain evidence="1">KCTC 12711</strain>
    </source>
</reference>
<dbReference type="EMBL" id="BMXA01000002">
    <property type="protein sequence ID" value="GHA06209.1"/>
    <property type="molecule type" value="Genomic_DNA"/>
</dbReference>
<evidence type="ECO:0000313" key="2">
    <source>
        <dbReference type="Proteomes" id="UP000614811"/>
    </source>
</evidence>
<dbReference type="Proteomes" id="UP000614811">
    <property type="component" value="Unassembled WGS sequence"/>
</dbReference>
<sequence length="62" mass="6641">MNRSAKVDVEVESVVLEDSAVANSAASSCMTTALAVIVIRVNDAPQSVPRRALFLIFMIFVS</sequence>
<keyword evidence="2" id="KW-1185">Reference proteome</keyword>
<comment type="caution">
    <text evidence="1">The sequence shown here is derived from an EMBL/GenBank/DDBJ whole genome shotgun (WGS) entry which is preliminary data.</text>
</comment>
<dbReference type="AlphaFoldDB" id="A0A918VLI5"/>
<reference evidence="1" key="2">
    <citation type="submission" date="2020-09" db="EMBL/GenBank/DDBJ databases">
        <authorList>
            <person name="Sun Q."/>
            <person name="Kim S."/>
        </authorList>
    </citation>
    <scope>NUCLEOTIDE SEQUENCE</scope>
    <source>
        <strain evidence="1">KCTC 12711</strain>
    </source>
</reference>
<proteinExistence type="predicted"/>
<protein>
    <submittedName>
        <fullName evidence="1">Uncharacterized protein</fullName>
    </submittedName>
</protein>
<accession>A0A918VLI5</accession>
<gene>
    <name evidence="1" type="ORF">GCM10008090_14830</name>
</gene>